<dbReference type="EMBL" id="OLKH01000066">
    <property type="protein sequence ID" value="SPE76667.1"/>
    <property type="molecule type" value="Genomic_DNA"/>
</dbReference>
<protein>
    <recommendedName>
        <fullName evidence="4">Lipoprotein</fullName>
    </recommendedName>
</protein>
<organism evidence="2 3">
    <name type="scientific">Flavobacterium columnare</name>
    <dbReference type="NCBI Taxonomy" id="996"/>
    <lineage>
        <taxon>Bacteria</taxon>
        <taxon>Pseudomonadati</taxon>
        <taxon>Bacteroidota</taxon>
        <taxon>Flavobacteriia</taxon>
        <taxon>Flavobacteriales</taxon>
        <taxon>Flavobacteriaceae</taxon>
        <taxon>Flavobacterium</taxon>
    </lineage>
</organism>
<evidence type="ECO:0000313" key="2">
    <source>
        <dbReference type="EMBL" id="SPE76667.1"/>
    </source>
</evidence>
<feature type="chain" id="PRO_5014951769" description="Lipoprotein" evidence="1">
    <location>
        <begin position="23"/>
        <end position="246"/>
    </location>
</feature>
<gene>
    <name evidence="2" type="ORF">FLACOL_00653</name>
</gene>
<dbReference type="Proteomes" id="UP000238180">
    <property type="component" value="Unassembled WGS sequence"/>
</dbReference>
<feature type="signal peptide" evidence="1">
    <location>
        <begin position="1"/>
        <end position="22"/>
    </location>
</feature>
<reference evidence="2 3" key="1">
    <citation type="submission" date="2018-02" db="EMBL/GenBank/DDBJ databases">
        <authorList>
            <person name="Cohen D.B."/>
            <person name="Kent A.D."/>
        </authorList>
    </citation>
    <scope>NUCLEOTIDE SEQUENCE [LARGE SCALE GENOMIC DNA]</scope>
    <source>
        <strain evidence="2">CIP109753</strain>
    </source>
</reference>
<dbReference type="PROSITE" id="PS51257">
    <property type="entry name" value="PROKAR_LIPOPROTEIN"/>
    <property type="match status" value="1"/>
</dbReference>
<evidence type="ECO:0008006" key="4">
    <source>
        <dbReference type="Google" id="ProtNLM"/>
    </source>
</evidence>
<evidence type="ECO:0000313" key="3">
    <source>
        <dbReference type="Proteomes" id="UP000238180"/>
    </source>
</evidence>
<sequence>MKKMKKVLFLLTVFIISSCSTSISTKLTNKSYQKLNDNSQVIVLKGEDILPNNSEFIGDVKIGDTGFTTDCGYDKVITDAKNAAKNAGGNMIQLIEVKKPNVLVSSCYRIKAKIYRNFDSEFLAKIKGIEEKNNKSRLPENSDYALIHFYRPSLGVGALLGYSIKNANDSIIGRLRNGQKFVYKTENFGDQSFYAALETKEEIKINIEKGKEYFVKCSINLGLIMGRPKMILVDNHVGISEFDEIE</sequence>
<keyword evidence="1" id="KW-0732">Signal</keyword>
<evidence type="ECO:0000256" key="1">
    <source>
        <dbReference type="SAM" id="SignalP"/>
    </source>
</evidence>
<name>A0A2N9P8K6_9FLAO</name>
<proteinExistence type="predicted"/>
<accession>A0A2N9P8K6</accession>
<dbReference type="AlphaFoldDB" id="A0A2N9P8K6"/>